<accession>A0A6A4H7J6</accession>
<protein>
    <recommendedName>
        <fullName evidence="4">Ubiquitin 3 binding protein But2 C-terminal domain-containing protein</fullName>
    </recommendedName>
</protein>
<gene>
    <name evidence="2" type="ORF">BT96DRAFT_999218</name>
</gene>
<keyword evidence="1" id="KW-0732">Signal</keyword>
<dbReference type="AlphaFoldDB" id="A0A6A4H7J6"/>
<evidence type="ECO:0000313" key="2">
    <source>
        <dbReference type="EMBL" id="KAE9393698.1"/>
    </source>
</evidence>
<name>A0A6A4H7J6_9AGAR</name>
<dbReference type="EMBL" id="ML769566">
    <property type="protein sequence ID" value="KAE9393698.1"/>
    <property type="molecule type" value="Genomic_DNA"/>
</dbReference>
<organism evidence="2 3">
    <name type="scientific">Gymnopus androsaceus JB14</name>
    <dbReference type="NCBI Taxonomy" id="1447944"/>
    <lineage>
        <taxon>Eukaryota</taxon>
        <taxon>Fungi</taxon>
        <taxon>Dikarya</taxon>
        <taxon>Basidiomycota</taxon>
        <taxon>Agaricomycotina</taxon>
        <taxon>Agaricomycetes</taxon>
        <taxon>Agaricomycetidae</taxon>
        <taxon>Agaricales</taxon>
        <taxon>Marasmiineae</taxon>
        <taxon>Omphalotaceae</taxon>
        <taxon>Gymnopus</taxon>
    </lineage>
</organism>
<evidence type="ECO:0008006" key="4">
    <source>
        <dbReference type="Google" id="ProtNLM"/>
    </source>
</evidence>
<sequence>MFNTLISNFLLMFYFFSLVCAIPVDPSSTRRELVARTSGKPMAKTLYHGTSTRQCDAEKIGHSPSRMPTVHGDFPPVGGFYMFDLNAPFCFNTVQVIITFPKDHTEAWWGNMFRVTGTAKTFCVVELEYTESHEHKVYTFPLAKGCSSTLKIKKMQTYDLHEGQADATPPASMPTDIKLVSTKG</sequence>
<feature type="signal peptide" evidence="1">
    <location>
        <begin position="1"/>
        <end position="21"/>
    </location>
</feature>
<feature type="chain" id="PRO_5025439933" description="Ubiquitin 3 binding protein But2 C-terminal domain-containing protein" evidence="1">
    <location>
        <begin position="22"/>
        <end position="184"/>
    </location>
</feature>
<evidence type="ECO:0000256" key="1">
    <source>
        <dbReference type="SAM" id="SignalP"/>
    </source>
</evidence>
<proteinExistence type="predicted"/>
<keyword evidence="3" id="KW-1185">Reference proteome</keyword>
<dbReference type="Proteomes" id="UP000799118">
    <property type="component" value="Unassembled WGS sequence"/>
</dbReference>
<evidence type="ECO:0000313" key="3">
    <source>
        <dbReference type="Proteomes" id="UP000799118"/>
    </source>
</evidence>
<dbReference type="OrthoDB" id="3321891at2759"/>
<reference evidence="2" key="1">
    <citation type="journal article" date="2019" name="Environ. Microbiol.">
        <title>Fungal ecological strategies reflected in gene transcription - a case study of two litter decomposers.</title>
        <authorList>
            <person name="Barbi F."/>
            <person name="Kohler A."/>
            <person name="Barry K."/>
            <person name="Baskaran P."/>
            <person name="Daum C."/>
            <person name="Fauchery L."/>
            <person name="Ihrmark K."/>
            <person name="Kuo A."/>
            <person name="LaButti K."/>
            <person name="Lipzen A."/>
            <person name="Morin E."/>
            <person name="Grigoriev I.V."/>
            <person name="Henrissat B."/>
            <person name="Lindahl B."/>
            <person name="Martin F."/>
        </authorList>
    </citation>
    <scope>NUCLEOTIDE SEQUENCE</scope>
    <source>
        <strain evidence="2">JB14</strain>
    </source>
</reference>